<organism evidence="2 3">
    <name type="scientific">Acrodontium crateriforme</name>
    <dbReference type="NCBI Taxonomy" id="150365"/>
    <lineage>
        <taxon>Eukaryota</taxon>
        <taxon>Fungi</taxon>
        <taxon>Dikarya</taxon>
        <taxon>Ascomycota</taxon>
        <taxon>Pezizomycotina</taxon>
        <taxon>Dothideomycetes</taxon>
        <taxon>Dothideomycetidae</taxon>
        <taxon>Mycosphaerellales</taxon>
        <taxon>Teratosphaeriaceae</taxon>
        <taxon>Acrodontium</taxon>
    </lineage>
</organism>
<keyword evidence="3" id="KW-1185">Reference proteome</keyword>
<reference evidence="2 3" key="1">
    <citation type="submission" date="2023-11" db="EMBL/GenBank/DDBJ databases">
        <title>An acidophilic fungus is an integral part of prey digestion in a carnivorous sundew plant.</title>
        <authorList>
            <person name="Tsai I.J."/>
        </authorList>
    </citation>
    <scope>NUCLEOTIDE SEQUENCE [LARGE SCALE GENOMIC DNA]</scope>
    <source>
        <strain evidence="2">169a</strain>
    </source>
</reference>
<evidence type="ECO:0000259" key="1">
    <source>
        <dbReference type="Pfam" id="PF24320"/>
    </source>
</evidence>
<dbReference type="EMBL" id="CP138584">
    <property type="protein sequence ID" value="WPH01222.1"/>
    <property type="molecule type" value="Genomic_DNA"/>
</dbReference>
<feature type="domain" description="DUF7492" evidence="1">
    <location>
        <begin position="2"/>
        <end position="204"/>
    </location>
</feature>
<dbReference type="Pfam" id="PF24320">
    <property type="entry name" value="DUF7492"/>
    <property type="match status" value="1"/>
</dbReference>
<name>A0AAQ3M5D5_9PEZI</name>
<sequence>MMTYLLPKNWQYPDAILPVSDTICSPSQDTTTNQTAGSPRLKVAKGSTVALQYNENGHITKPQNNAPGKETPGKVYVYGTTQSQPSDSFLKIHKQWTEDGSGGDGRGRLLYSGPFDDGHCYQYSSHDPGEFSSIEEARESQWPPPGSADPAQGMNLWCRADVTLPNDINTDLYTLYWVWDFPSYADDRLRYQPQYYTTCIDLDIE</sequence>
<evidence type="ECO:0000313" key="3">
    <source>
        <dbReference type="Proteomes" id="UP001303373"/>
    </source>
</evidence>
<dbReference type="AlphaFoldDB" id="A0AAQ3M5D5"/>
<protein>
    <recommendedName>
        <fullName evidence="1">DUF7492 domain-containing protein</fullName>
    </recommendedName>
</protein>
<evidence type="ECO:0000313" key="2">
    <source>
        <dbReference type="EMBL" id="WPH01222.1"/>
    </source>
</evidence>
<accession>A0AAQ3M5D5</accession>
<gene>
    <name evidence="2" type="ORF">R9X50_00405800</name>
</gene>
<dbReference type="Proteomes" id="UP001303373">
    <property type="component" value="Chromosome 5"/>
</dbReference>
<proteinExistence type="predicted"/>
<dbReference type="InterPro" id="IPR055915">
    <property type="entry name" value="DUF7492"/>
</dbReference>